<evidence type="ECO:0000313" key="1">
    <source>
        <dbReference type="EMBL" id="EFH64050.1"/>
    </source>
</evidence>
<organism evidence="2">
    <name type="scientific">Arabidopsis lyrata subsp. lyrata</name>
    <name type="common">Lyre-leaved rock-cress</name>
    <dbReference type="NCBI Taxonomy" id="81972"/>
    <lineage>
        <taxon>Eukaryota</taxon>
        <taxon>Viridiplantae</taxon>
        <taxon>Streptophyta</taxon>
        <taxon>Embryophyta</taxon>
        <taxon>Tracheophyta</taxon>
        <taxon>Spermatophyta</taxon>
        <taxon>Magnoliopsida</taxon>
        <taxon>eudicotyledons</taxon>
        <taxon>Gunneridae</taxon>
        <taxon>Pentapetalae</taxon>
        <taxon>rosids</taxon>
        <taxon>malvids</taxon>
        <taxon>Brassicales</taxon>
        <taxon>Brassicaceae</taxon>
        <taxon>Camelineae</taxon>
        <taxon>Arabidopsis</taxon>
    </lineage>
</organism>
<dbReference type="InterPro" id="IPR011990">
    <property type="entry name" value="TPR-like_helical_dom_sf"/>
</dbReference>
<dbReference type="Gene3D" id="1.25.40.10">
    <property type="entry name" value="Tetratricopeptide repeat domain"/>
    <property type="match status" value="1"/>
</dbReference>
<dbReference type="HOGENOM" id="CLU_2443832_0_0_1"/>
<dbReference type="EMBL" id="GL348714">
    <property type="protein sequence ID" value="EFH64050.1"/>
    <property type="molecule type" value="Genomic_DNA"/>
</dbReference>
<evidence type="ECO:0000313" key="2">
    <source>
        <dbReference type="Proteomes" id="UP000008694"/>
    </source>
</evidence>
<protein>
    <submittedName>
        <fullName evidence="1">Uncharacterized protein</fullName>
    </submittedName>
</protein>
<dbReference type="AlphaFoldDB" id="D7KWJ4"/>
<sequence length="90" mass="9860">MKNGFPAESLDLYKKFRKKDVEPDKLLLLSVASVCFVGKSINNQGGFESGAKTKSVTFAVVLSGCSHSQLVDEARLIFDLAETEHLVKPM</sequence>
<accession>D7KWJ4</accession>
<dbReference type="Gramene" id="scaffold_202940.1">
    <property type="protein sequence ID" value="scaffold_202940.1"/>
    <property type="gene ID" value="scaffold_202940.1"/>
</dbReference>
<dbReference type="Proteomes" id="UP000008694">
    <property type="component" value="Unassembled WGS sequence"/>
</dbReference>
<keyword evidence="2" id="KW-1185">Reference proteome</keyword>
<proteinExistence type="predicted"/>
<name>D7KWJ4_ARALL</name>
<reference evidence="2" key="1">
    <citation type="journal article" date="2011" name="Nat. Genet.">
        <title>The Arabidopsis lyrata genome sequence and the basis of rapid genome size change.</title>
        <authorList>
            <person name="Hu T.T."/>
            <person name="Pattyn P."/>
            <person name="Bakker E.G."/>
            <person name="Cao J."/>
            <person name="Cheng J.-F."/>
            <person name="Clark R.M."/>
            <person name="Fahlgren N."/>
            <person name="Fawcett J.A."/>
            <person name="Grimwood J."/>
            <person name="Gundlach H."/>
            <person name="Haberer G."/>
            <person name="Hollister J.D."/>
            <person name="Ossowski S."/>
            <person name="Ottilar R.P."/>
            <person name="Salamov A.A."/>
            <person name="Schneeberger K."/>
            <person name="Spannagl M."/>
            <person name="Wang X."/>
            <person name="Yang L."/>
            <person name="Nasrallah M.E."/>
            <person name="Bergelson J."/>
            <person name="Carrington J.C."/>
            <person name="Gaut B.S."/>
            <person name="Schmutz J."/>
            <person name="Mayer K.F.X."/>
            <person name="Van de Peer Y."/>
            <person name="Grigoriev I.V."/>
            <person name="Nordborg M."/>
            <person name="Weigel D."/>
            <person name="Guo Y.-L."/>
        </authorList>
    </citation>
    <scope>NUCLEOTIDE SEQUENCE [LARGE SCALE GENOMIC DNA]</scope>
    <source>
        <strain evidence="2">cv. MN47</strain>
    </source>
</reference>
<gene>
    <name evidence="1" type="ORF">ARALYDRAFT_895866</name>
</gene>